<accession>A0ABU2CEA7</accession>
<proteinExistence type="predicted"/>
<evidence type="ECO:0000256" key="1">
    <source>
        <dbReference type="SAM" id="SignalP"/>
    </source>
</evidence>
<reference evidence="2 3" key="1">
    <citation type="submission" date="2023-07" db="EMBL/GenBank/DDBJ databases">
        <title>Sorghum-associated microbial communities from plants grown in Nebraska, USA.</title>
        <authorList>
            <person name="Schachtman D."/>
        </authorList>
    </citation>
    <scope>NUCLEOTIDE SEQUENCE [LARGE SCALE GENOMIC DNA]</scope>
    <source>
        <strain evidence="2 3">BE313</strain>
    </source>
</reference>
<evidence type="ECO:0000313" key="3">
    <source>
        <dbReference type="Proteomes" id="UP001180487"/>
    </source>
</evidence>
<keyword evidence="1" id="KW-0732">Signal</keyword>
<dbReference type="RefSeq" id="WP_310376490.1">
    <property type="nucleotide sequence ID" value="NZ_JAVDXT010000005.1"/>
</dbReference>
<organism evidence="2 3">
    <name type="scientific">Rhodoferax ferrireducens</name>
    <dbReference type="NCBI Taxonomy" id="192843"/>
    <lineage>
        <taxon>Bacteria</taxon>
        <taxon>Pseudomonadati</taxon>
        <taxon>Pseudomonadota</taxon>
        <taxon>Betaproteobacteria</taxon>
        <taxon>Burkholderiales</taxon>
        <taxon>Comamonadaceae</taxon>
        <taxon>Rhodoferax</taxon>
    </lineage>
</organism>
<feature type="signal peptide" evidence="1">
    <location>
        <begin position="1"/>
        <end position="28"/>
    </location>
</feature>
<gene>
    <name evidence="2" type="ORF">J2X19_004381</name>
</gene>
<name>A0ABU2CEA7_9BURK</name>
<evidence type="ECO:0008006" key="4">
    <source>
        <dbReference type="Google" id="ProtNLM"/>
    </source>
</evidence>
<protein>
    <recommendedName>
        <fullName evidence="4">DUF1439 domain-containing protein</fullName>
    </recommendedName>
</protein>
<dbReference type="Gene3D" id="3.15.10.40">
    <property type="entry name" value="Uncharacterised protein PF07273, DUF1439"/>
    <property type="match status" value="1"/>
</dbReference>
<feature type="chain" id="PRO_5047297455" description="DUF1439 domain-containing protein" evidence="1">
    <location>
        <begin position="29"/>
        <end position="188"/>
    </location>
</feature>
<sequence length="188" mass="20192">MQRRYLLVASARLALLGVGVAVTGQALAQPSYTVSIQVLQQTVAQRFPLRYPVEGLLNLDLQAPRLGLLPAQNRLAAAMQVEAAGPALRRSYTGSFDVDFALRYEASDRSIRAHQLQFKNLQFPGLQPAAAELLNAYGPALAAQSLQEVVLDTLRPQDLALADTMGLQPGSITVTDKGLVVGFVNKPA</sequence>
<evidence type="ECO:0000313" key="2">
    <source>
        <dbReference type="EMBL" id="MDR7379685.1"/>
    </source>
</evidence>
<dbReference type="Proteomes" id="UP001180487">
    <property type="component" value="Unassembled WGS sequence"/>
</dbReference>
<dbReference type="EMBL" id="JAVDXT010000005">
    <property type="protein sequence ID" value="MDR7379685.1"/>
    <property type="molecule type" value="Genomic_DNA"/>
</dbReference>
<keyword evidence="3" id="KW-1185">Reference proteome</keyword>
<comment type="caution">
    <text evidence="2">The sequence shown here is derived from an EMBL/GenBank/DDBJ whole genome shotgun (WGS) entry which is preliminary data.</text>
</comment>